<evidence type="ECO:0000313" key="1">
    <source>
        <dbReference type="EMBL" id="KIJ42604.1"/>
    </source>
</evidence>
<sequence length="108" mass="12263">MIILGSPEKPFHLTGKLTLRRGAIIKDYSDQIGQLYCTVDETSNSNVTILINSHDGRGWDLQDTPRYVNDIITEVLKAPSSLDLDTDIFNIGCNKFETIFSRRLKWFG</sequence>
<dbReference type="HOGENOM" id="CLU_2198692_0_0_1"/>
<dbReference type="AlphaFoldDB" id="A0A0C9V6J2"/>
<dbReference type="OrthoDB" id="429813at2759"/>
<name>A0A0C9V6J2_SPHS4</name>
<gene>
    <name evidence="1" type="ORF">M422DRAFT_48089</name>
</gene>
<proteinExistence type="predicted"/>
<accession>A0A0C9V6J2</accession>
<keyword evidence="2" id="KW-1185">Reference proteome</keyword>
<dbReference type="EMBL" id="KN837128">
    <property type="protein sequence ID" value="KIJ42604.1"/>
    <property type="molecule type" value="Genomic_DNA"/>
</dbReference>
<evidence type="ECO:0000313" key="2">
    <source>
        <dbReference type="Proteomes" id="UP000054279"/>
    </source>
</evidence>
<reference evidence="1 2" key="1">
    <citation type="submission" date="2014-06" db="EMBL/GenBank/DDBJ databases">
        <title>Evolutionary Origins and Diversification of the Mycorrhizal Mutualists.</title>
        <authorList>
            <consortium name="DOE Joint Genome Institute"/>
            <consortium name="Mycorrhizal Genomics Consortium"/>
            <person name="Kohler A."/>
            <person name="Kuo A."/>
            <person name="Nagy L.G."/>
            <person name="Floudas D."/>
            <person name="Copeland A."/>
            <person name="Barry K.W."/>
            <person name="Cichocki N."/>
            <person name="Veneault-Fourrey C."/>
            <person name="LaButti K."/>
            <person name="Lindquist E.A."/>
            <person name="Lipzen A."/>
            <person name="Lundell T."/>
            <person name="Morin E."/>
            <person name="Murat C."/>
            <person name="Riley R."/>
            <person name="Ohm R."/>
            <person name="Sun H."/>
            <person name="Tunlid A."/>
            <person name="Henrissat B."/>
            <person name="Grigoriev I.V."/>
            <person name="Hibbett D.S."/>
            <person name="Martin F."/>
        </authorList>
    </citation>
    <scope>NUCLEOTIDE SEQUENCE [LARGE SCALE GENOMIC DNA]</scope>
    <source>
        <strain evidence="1 2">SS14</strain>
    </source>
</reference>
<protein>
    <submittedName>
        <fullName evidence="1">Uncharacterized protein</fullName>
    </submittedName>
</protein>
<dbReference type="Proteomes" id="UP000054279">
    <property type="component" value="Unassembled WGS sequence"/>
</dbReference>
<dbReference type="Pfam" id="PF23562">
    <property type="entry name" value="AMP-binding_C_3"/>
    <property type="match status" value="1"/>
</dbReference>
<organism evidence="1 2">
    <name type="scientific">Sphaerobolus stellatus (strain SS14)</name>
    <dbReference type="NCBI Taxonomy" id="990650"/>
    <lineage>
        <taxon>Eukaryota</taxon>
        <taxon>Fungi</taxon>
        <taxon>Dikarya</taxon>
        <taxon>Basidiomycota</taxon>
        <taxon>Agaricomycotina</taxon>
        <taxon>Agaricomycetes</taxon>
        <taxon>Phallomycetidae</taxon>
        <taxon>Geastrales</taxon>
        <taxon>Sphaerobolaceae</taxon>
        <taxon>Sphaerobolus</taxon>
    </lineage>
</organism>